<reference evidence="3" key="1">
    <citation type="submission" date="2018-05" db="EMBL/GenBank/DDBJ databases">
        <title>Leptospira yasudae sp. nov. and Leptospira stimsonii sp. nov., two pathogenic species of the genus Leptospira isolated from environmental sources.</title>
        <authorList>
            <person name="Casanovas-Massana A."/>
            <person name="Hamond C."/>
            <person name="Santos L.A."/>
            <person name="Hacker K.P."/>
            <person name="Balassiano I."/>
            <person name="Medeiros M.A."/>
            <person name="Reis M.G."/>
            <person name="Ko A.I."/>
            <person name="Wunder E.A."/>
        </authorList>
    </citation>
    <scope>NUCLEOTIDE SEQUENCE [LARGE SCALE GENOMIC DNA]</scope>
    <source>
        <strain evidence="3">AMB6-RJ</strain>
    </source>
</reference>
<feature type="region of interest" description="Disordered" evidence="1">
    <location>
        <begin position="78"/>
        <end position="99"/>
    </location>
</feature>
<name>A0A8B3CJ34_9LEPT</name>
<comment type="caution">
    <text evidence="2">The sequence shown here is derived from an EMBL/GenBank/DDBJ whole genome shotgun (WGS) entry which is preliminary data.</text>
</comment>
<gene>
    <name evidence="2" type="ORF">DLM78_21835</name>
</gene>
<accession>A0A8B3CJ34</accession>
<organism evidence="2 3">
    <name type="scientific">Leptospira stimsonii</name>
    <dbReference type="NCBI Taxonomy" id="2202203"/>
    <lineage>
        <taxon>Bacteria</taxon>
        <taxon>Pseudomonadati</taxon>
        <taxon>Spirochaetota</taxon>
        <taxon>Spirochaetia</taxon>
        <taxon>Leptospirales</taxon>
        <taxon>Leptospiraceae</taxon>
        <taxon>Leptospira</taxon>
    </lineage>
</organism>
<dbReference type="Proteomes" id="UP000266669">
    <property type="component" value="Unassembled WGS sequence"/>
</dbReference>
<dbReference type="AlphaFoldDB" id="A0A8B3CJ34"/>
<evidence type="ECO:0000313" key="2">
    <source>
        <dbReference type="EMBL" id="RHX83348.1"/>
    </source>
</evidence>
<evidence type="ECO:0000256" key="1">
    <source>
        <dbReference type="SAM" id="MobiDB-lite"/>
    </source>
</evidence>
<proteinExistence type="predicted"/>
<evidence type="ECO:0000313" key="3">
    <source>
        <dbReference type="Proteomes" id="UP000266669"/>
    </source>
</evidence>
<feature type="compositionally biased region" description="Basic and acidic residues" evidence="1">
    <location>
        <begin position="84"/>
        <end position="99"/>
    </location>
</feature>
<protein>
    <submittedName>
        <fullName evidence="2">Uncharacterized protein</fullName>
    </submittedName>
</protein>
<dbReference type="EMBL" id="QHCS01000009">
    <property type="protein sequence ID" value="RHX83348.1"/>
    <property type="molecule type" value="Genomic_DNA"/>
</dbReference>
<sequence length="99" mass="11433">MKIIKRYSRIHLLSTNSGKPNSFSLPLSGPILKNKQIKNFVSIRVKSKDSRLHRNRKHRVDTADPYCISRYSRPIPSFKNGTDPLDRIINGEESNKTRV</sequence>